<comment type="caution">
    <text evidence="8">The sequence shown here is derived from an EMBL/GenBank/DDBJ whole genome shotgun (WGS) entry which is preliminary data.</text>
</comment>
<dbReference type="SMART" id="SM00861">
    <property type="entry name" value="Transket_pyr"/>
    <property type="match status" value="1"/>
</dbReference>
<keyword evidence="2" id="KW-0816">Tricarboxylic acid cycle</keyword>
<dbReference type="RefSeq" id="WP_203868673.1">
    <property type="nucleotide sequence ID" value="NZ_BONW01000025.1"/>
</dbReference>
<comment type="catalytic activity">
    <reaction evidence="5">
        <text>N(6)-[(R)-lipoyl]-L-lysyl-[protein] + 2-oxoglutarate + H(+) = N(6)-[(R)-S(8)-succinyldihydrolipoyl]-L-lysyl-[protein] + CO2</text>
        <dbReference type="Rhea" id="RHEA:12188"/>
        <dbReference type="Rhea" id="RHEA-COMP:10474"/>
        <dbReference type="Rhea" id="RHEA-COMP:20092"/>
        <dbReference type="ChEBI" id="CHEBI:15378"/>
        <dbReference type="ChEBI" id="CHEBI:16526"/>
        <dbReference type="ChEBI" id="CHEBI:16810"/>
        <dbReference type="ChEBI" id="CHEBI:83099"/>
        <dbReference type="ChEBI" id="CHEBI:83120"/>
        <dbReference type="EC" id="1.2.4.2"/>
    </reaction>
</comment>
<dbReference type="InterPro" id="IPR033248">
    <property type="entry name" value="Transketolase_C"/>
</dbReference>
<name>A0ABQ4E6C7_9ACTN</name>
<dbReference type="SUPFAM" id="SSF52922">
    <property type="entry name" value="TK C-terminal domain-like"/>
    <property type="match status" value="1"/>
</dbReference>
<sequence length="827" mass="86713">MLSDVTTPQDLDERFREAVGAIEVSASGRTADEPVRDGGTLDGRTALELFDAQLVSRHLDLAARWLRSFGEGFYTIGSSGHEGNAALALAVRSTDPALLHYRSGAFYCARVAQAQAEGTAARAEQAENPAHRVGVTERVAEAMRADGNGGSGDRRGDDDSDEAGAPEAVIGAARDVLRGVVASADEPIAGGRHKVFGNAAVAVVPTTSTIASHLPRAVGIGFAIERLRRLGDGRGRSTGRRAAGGVARQRGEAEAPWPSDAIVVCSFGDASVNHATAAAAFNTAGWCDHTGLRIPVLFVCEDNGLGISVKSPDGWVAQTLRAKPGIRYFSADGCDLVEAYDVAAEAAAWVRRHRRPAVLHLSTVRLMGHAGADAEIGYRTAAEIARDVDRDPVVATARLLAEAGLATPEELIARYDEIGWQVRKVAEEVLGERKLESAADVVAPLAPRRPVRVARAVTDAAGRAAGPAAAARSAAFDGKLPEQTGPLTLAQTINAALADGLLDYPGMTVFGEDVAAKGGVYGVTKGLRDRFGPSRVFDTLLDETSILGLGLGAGLSGMLPVPEIQYLAYLHNAEDQLRGEAATMQYFSRGAYRNPMVARIAGLAYQEGFGGHFHNDNSLAVLRDVPGLVLAVPARADDAAPMLRSCLASAAVDGSVCVFLEPIALYHTRDLHADGDGEWLAPYLGPGGWTASHVPIGRGRVYGIGSAEDVTIITFGNGVRMSLRAAAKLAEEDVGTRVLDLRWLAPLPVADIIREAQATGRVLVVDETRRSGGVGEGVVAALVDAGFVGSARRVASIDTFVPLGPAARHVLVSEEAITQGARTLLAR</sequence>
<keyword evidence="3" id="KW-0560">Oxidoreductase</keyword>
<accession>A0ABQ4E6C7</accession>
<dbReference type="InterPro" id="IPR009014">
    <property type="entry name" value="Transketo_C/PFOR_II"/>
</dbReference>
<feature type="region of interest" description="Disordered" evidence="6">
    <location>
        <begin position="142"/>
        <end position="164"/>
    </location>
</feature>
<evidence type="ECO:0000256" key="6">
    <source>
        <dbReference type="SAM" id="MobiDB-lite"/>
    </source>
</evidence>
<feature type="domain" description="Transketolase-like pyrimidine-binding" evidence="7">
    <location>
        <begin position="487"/>
        <end position="668"/>
    </location>
</feature>
<organism evidence="8 9">
    <name type="scientific">Plantactinospora endophytica</name>
    <dbReference type="NCBI Taxonomy" id="673535"/>
    <lineage>
        <taxon>Bacteria</taxon>
        <taxon>Bacillati</taxon>
        <taxon>Actinomycetota</taxon>
        <taxon>Actinomycetes</taxon>
        <taxon>Micromonosporales</taxon>
        <taxon>Micromonosporaceae</taxon>
        <taxon>Plantactinospora</taxon>
    </lineage>
</organism>
<evidence type="ECO:0000256" key="3">
    <source>
        <dbReference type="ARBA" id="ARBA00023002"/>
    </source>
</evidence>
<dbReference type="Gene3D" id="3.40.50.920">
    <property type="match status" value="1"/>
</dbReference>
<dbReference type="SUPFAM" id="SSF52518">
    <property type="entry name" value="Thiamin diphosphate-binding fold (THDP-binding)"/>
    <property type="match status" value="2"/>
</dbReference>
<comment type="cofactor">
    <cofactor evidence="1">
        <name>thiamine diphosphate</name>
        <dbReference type="ChEBI" id="CHEBI:58937"/>
    </cofactor>
</comment>
<keyword evidence="9" id="KW-1185">Reference proteome</keyword>
<dbReference type="Gene3D" id="3.40.50.970">
    <property type="match status" value="2"/>
</dbReference>
<evidence type="ECO:0000256" key="5">
    <source>
        <dbReference type="ARBA" id="ARBA00051911"/>
    </source>
</evidence>
<evidence type="ECO:0000256" key="4">
    <source>
        <dbReference type="ARBA" id="ARBA00023052"/>
    </source>
</evidence>
<protein>
    <submittedName>
        <fullName evidence="8">MFS transporter</fullName>
    </submittedName>
</protein>
<dbReference type="InterPro" id="IPR001017">
    <property type="entry name" value="DH_E1"/>
</dbReference>
<gene>
    <name evidence="8" type="ORF">Pen02_51820</name>
</gene>
<dbReference type="Proteomes" id="UP000646749">
    <property type="component" value="Unassembled WGS sequence"/>
</dbReference>
<evidence type="ECO:0000256" key="2">
    <source>
        <dbReference type="ARBA" id="ARBA00022532"/>
    </source>
</evidence>
<dbReference type="InterPro" id="IPR005475">
    <property type="entry name" value="Transketolase-like_Pyr-bd"/>
</dbReference>
<reference evidence="8 9" key="1">
    <citation type="submission" date="2021-01" db="EMBL/GenBank/DDBJ databases">
        <title>Whole genome shotgun sequence of Plantactinospora endophytica NBRC 110450.</title>
        <authorList>
            <person name="Komaki H."/>
            <person name="Tamura T."/>
        </authorList>
    </citation>
    <scope>NUCLEOTIDE SEQUENCE [LARGE SCALE GENOMIC DNA]</scope>
    <source>
        <strain evidence="8 9">NBRC 110450</strain>
    </source>
</reference>
<dbReference type="Pfam" id="PF00676">
    <property type="entry name" value="E1_dh"/>
    <property type="match status" value="1"/>
</dbReference>
<dbReference type="Pfam" id="PF02780">
    <property type="entry name" value="Transketolase_C"/>
    <property type="match status" value="1"/>
</dbReference>
<evidence type="ECO:0000313" key="8">
    <source>
        <dbReference type="EMBL" id="GIG90246.1"/>
    </source>
</evidence>
<dbReference type="InterPro" id="IPR029061">
    <property type="entry name" value="THDP-binding"/>
</dbReference>
<evidence type="ECO:0000256" key="1">
    <source>
        <dbReference type="ARBA" id="ARBA00001964"/>
    </source>
</evidence>
<proteinExistence type="predicted"/>
<dbReference type="PANTHER" id="PTHR42980">
    <property type="entry name" value="2-OXOISOVALERATE DEHYDROGENASE SUBUNIT BETA-RELATED"/>
    <property type="match status" value="1"/>
</dbReference>
<evidence type="ECO:0000259" key="7">
    <source>
        <dbReference type="SMART" id="SM00861"/>
    </source>
</evidence>
<dbReference type="Pfam" id="PF02779">
    <property type="entry name" value="Transket_pyr"/>
    <property type="match status" value="1"/>
</dbReference>
<evidence type="ECO:0000313" key="9">
    <source>
        <dbReference type="Proteomes" id="UP000646749"/>
    </source>
</evidence>
<keyword evidence="4" id="KW-0786">Thiamine pyrophosphate</keyword>
<dbReference type="EMBL" id="BONW01000025">
    <property type="protein sequence ID" value="GIG90246.1"/>
    <property type="molecule type" value="Genomic_DNA"/>
</dbReference>
<dbReference type="PANTHER" id="PTHR42980:SF1">
    <property type="entry name" value="2-OXOISOVALERATE DEHYDROGENASE SUBUNIT BETA, MITOCHONDRIAL"/>
    <property type="match status" value="1"/>
</dbReference>